<dbReference type="PANTHER" id="PTHR23402">
    <property type="entry name" value="PROTEASE FAMILY C15 PYROGLUTAMYL-PEPTIDASE I-RELATED"/>
    <property type="match status" value="1"/>
</dbReference>
<evidence type="ECO:0000256" key="4">
    <source>
        <dbReference type="ARBA" id="ARBA00022807"/>
    </source>
</evidence>
<evidence type="ECO:0000313" key="6">
    <source>
        <dbReference type="Proteomes" id="UP001163152"/>
    </source>
</evidence>
<reference evidence="5" key="1">
    <citation type="submission" date="2022-12" db="EMBL/GenBank/DDBJ databases">
        <title>Polyphasic identification of a Novel Hot-Spring Cyanobacterium Ocullathermofonsia sinensis gen nov. sp. nov. and Genomic Insights on its Adaptations to the Thermal Habitat.</title>
        <authorList>
            <person name="Daroch M."/>
            <person name="Tang J."/>
            <person name="Jiang Y."/>
        </authorList>
    </citation>
    <scope>NUCLEOTIDE SEQUENCE</scope>
    <source>
        <strain evidence="5">PKUAC-SCTA174</strain>
    </source>
</reference>
<dbReference type="Gene3D" id="3.40.630.20">
    <property type="entry name" value="Peptidase C15, pyroglutamyl peptidase I-like"/>
    <property type="match status" value="2"/>
</dbReference>
<dbReference type="EMBL" id="CP113797">
    <property type="protein sequence ID" value="WAL58854.1"/>
    <property type="molecule type" value="Genomic_DNA"/>
</dbReference>
<dbReference type="PANTHER" id="PTHR23402:SF1">
    <property type="entry name" value="PYROGLUTAMYL-PEPTIDASE I"/>
    <property type="match status" value="1"/>
</dbReference>
<keyword evidence="2" id="KW-0645">Protease</keyword>
<sequence>MTSVKTASTSLVTSFAPWRPHQRSNASDDLLSEVLKVKQFSAIHVLRQLPVNVPVAKALILDKVQQLQPQVVICCGMAESRHQLHLESRAVVGDRIISTSLSLEKLVKNLRKTEISQDAGRFVCNGLYYAILNHLQSHHPAVQCLFVHVPILTPTNKAEIVADFLVILERVLTIE</sequence>
<dbReference type="GO" id="GO:0008234">
    <property type="term" value="F:cysteine-type peptidase activity"/>
    <property type="evidence" value="ECO:0007669"/>
    <property type="project" value="UniProtKB-KW"/>
</dbReference>
<dbReference type="RefSeq" id="WP_268608289.1">
    <property type="nucleotide sequence ID" value="NZ_CP113797.1"/>
</dbReference>
<organism evidence="5 6">
    <name type="scientific">Thermocoleostomius sinensis A174</name>
    <dbReference type="NCBI Taxonomy" id="2016057"/>
    <lineage>
        <taxon>Bacteria</taxon>
        <taxon>Bacillati</taxon>
        <taxon>Cyanobacteriota</taxon>
        <taxon>Cyanophyceae</taxon>
        <taxon>Oculatellales</taxon>
        <taxon>Oculatellaceae</taxon>
        <taxon>Thermocoleostomius</taxon>
    </lineage>
</organism>
<evidence type="ECO:0000256" key="1">
    <source>
        <dbReference type="ARBA" id="ARBA00006641"/>
    </source>
</evidence>
<dbReference type="AlphaFoldDB" id="A0A9E8Z982"/>
<dbReference type="KEGG" id="tsin:OXH18_16960"/>
<dbReference type="Proteomes" id="UP001163152">
    <property type="component" value="Chromosome"/>
</dbReference>
<evidence type="ECO:0000313" key="5">
    <source>
        <dbReference type="EMBL" id="WAL58854.1"/>
    </source>
</evidence>
<dbReference type="SUPFAM" id="SSF53182">
    <property type="entry name" value="Pyrrolidone carboxyl peptidase (pyroglutamate aminopeptidase)"/>
    <property type="match status" value="1"/>
</dbReference>
<name>A0A9E8Z982_9CYAN</name>
<keyword evidence="3" id="KW-0378">Hydrolase</keyword>
<accession>A0A9E8Z982</accession>
<comment type="similarity">
    <text evidence="1">Belongs to the peptidase C15 family.</text>
</comment>
<gene>
    <name evidence="5" type="ORF">OXH18_16960</name>
</gene>
<evidence type="ECO:0000256" key="3">
    <source>
        <dbReference type="ARBA" id="ARBA00022801"/>
    </source>
</evidence>
<dbReference type="GO" id="GO:0006508">
    <property type="term" value="P:proteolysis"/>
    <property type="evidence" value="ECO:0007669"/>
    <property type="project" value="UniProtKB-KW"/>
</dbReference>
<keyword evidence="6" id="KW-1185">Reference proteome</keyword>
<evidence type="ECO:0000256" key="2">
    <source>
        <dbReference type="ARBA" id="ARBA00022670"/>
    </source>
</evidence>
<keyword evidence="4" id="KW-0788">Thiol protease</keyword>
<protein>
    <submittedName>
        <fullName evidence="5">Peptidase C15</fullName>
    </submittedName>
</protein>
<dbReference type="InterPro" id="IPR016125">
    <property type="entry name" value="Peptidase_C15-like"/>
</dbReference>
<dbReference type="Pfam" id="PF01470">
    <property type="entry name" value="Peptidase_C15"/>
    <property type="match status" value="1"/>
</dbReference>
<dbReference type="InterPro" id="IPR036440">
    <property type="entry name" value="Peptidase_C15-like_sf"/>
</dbReference>
<proteinExistence type="inferred from homology"/>